<dbReference type="AlphaFoldDB" id="A0AA40FGI3"/>
<accession>A0AA40FGI3</accession>
<dbReference type="Proteomes" id="UP001177670">
    <property type="component" value="Unassembled WGS sequence"/>
</dbReference>
<dbReference type="EMBL" id="JAHYIQ010000042">
    <property type="protein sequence ID" value="KAK1118596.1"/>
    <property type="molecule type" value="Genomic_DNA"/>
</dbReference>
<evidence type="ECO:0000313" key="2">
    <source>
        <dbReference type="Proteomes" id="UP001177670"/>
    </source>
</evidence>
<keyword evidence="2" id="KW-1185">Reference proteome</keyword>
<protein>
    <submittedName>
        <fullName evidence="1">Uncharacterized protein</fullName>
    </submittedName>
</protein>
<comment type="caution">
    <text evidence="1">The sequence shown here is derived from an EMBL/GenBank/DDBJ whole genome shotgun (WGS) entry which is preliminary data.</text>
</comment>
<gene>
    <name evidence="1" type="ORF">K0M31_014902</name>
</gene>
<reference evidence="1" key="1">
    <citation type="submission" date="2021-10" db="EMBL/GenBank/DDBJ databases">
        <title>Melipona bicolor Genome sequencing and assembly.</title>
        <authorList>
            <person name="Araujo N.S."/>
            <person name="Arias M.C."/>
        </authorList>
    </citation>
    <scope>NUCLEOTIDE SEQUENCE</scope>
    <source>
        <strain evidence="1">USP_2M_L1-L4_2017</strain>
        <tissue evidence="1">Whole body</tissue>
    </source>
</reference>
<sequence>MNTGGCSEEGRRMDSRWRSDESVAERTAELCCQRHPTTTTELLAVTLQDETSQAVCETCAFRSMLETCCKMSSCDRHVLFDFRPTRTELAKREKPNVRLETRGLGILSTRKWKNWCLDRRCGDYVEK</sequence>
<evidence type="ECO:0000313" key="1">
    <source>
        <dbReference type="EMBL" id="KAK1118596.1"/>
    </source>
</evidence>
<name>A0AA40FGI3_9HYME</name>
<organism evidence="1 2">
    <name type="scientific">Melipona bicolor</name>
    <dbReference type="NCBI Taxonomy" id="60889"/>
    <lineage>
        <taxon>Eukaryota</taxon>
        <taxon>Metazoa</taxon>
        <taxon>Ecdysozoa</taxon>
        <taxon>Arthropoda</taxon>
        <taxon>Hexapoda</taxon>
        <taxon>Insecta</taxon>
        <taxon>Pterygota</taxon>
        <taxon>Neoptera</taxon>
        <taxon>Endopterygota</taxon>
        <taxon>Hymenoptera</taxon>
        <taxon>Apocrita</taxon>
        <taxon>Aculeata</taxon>
        <taxon>Apoidea</taxon>
        <taxon>Anthophila</taxon>
        <taxon>Apidae</taxon>
        <taxon>Melipona</taxon>
    </lineage>
</organism>
<proteinExistence type="predicted"/>